<dbReference type="Pfam" id="PF00266">
    <property type="entry name" value="Aminotran_5"/>
    <property type="match status" value="1"/>
</dbReference>
<dbReference type="SUPFAM" id="SSF53383">
    <property type="entry name" value="PLP-dependent transferases"/>
    <property type="match status" value="1"/>
</dbReference>
<reference evidence="2 3" key="1">
    <citation type="submission" date="2017-04" db="EMBL/GenBank/DDBJ databases">
        <title>Novel microbial lineages endemic to geothermal iron-oxide mats fill important gaps in the evolutionary history of Archaea.</title>
        <authorList>
            <person name="Jay Z.J."/>
            <person name="Beam J.P."/>
            <person name="Dlakic M."/>
            <person name="Rusch D.B."/>
            <person name="Kozubal M.A."/>
            <person name="Inskeep W.P."/>
        </authorList>
    </citation>
    <scope>NUCLEOTIDE SEQUENCE [LARGE SCALE GENOMIC DNA]</scope>
    <source>
        <strain evidence="2">OSP_D</strain>
    </source>
</reference>
<comment type="caution">
    <text evidence="2">The sequence shown here is derived from an EMBL/GenBank/DDBJ whole genome shotgun (WGS) entry which is preliminary data.</text>
</comment>
<feature type="domain" description="Aminotransferase class V" evidence="1">
    <location>
        <begin position="26"/>
        <end position="408"/>
    </location>
</feature>
<evidence type="ECO:0000313" key="2">
    <source>
        <dbReference type="EMBL" id="PSN82654.1"/>
    </source>
</evidence>
<dbReference type="EMBL" id="NEXC01000060">
    <property type="protein sequence ID" value="PSN82654.1"/>
    <property type="molecule type" value="Genomic_DNA"/>
</dbReference>
<dbReference type="InterPro" id="IPR015424">
    <property type="entry name" value="PyrdxlP-dep_Trfase"/>
</dbReference>
<dbReference type="InterPro" id="IPR015421">
    <property type="entry name" value="PyrdxlP-dep_Trfase_major"/>
</dbReference>
<dbReference type="Proteomes" id="UP000240880">
    <property type="component" value="Unassembled WGS sequence"/>
</dbReference>
<name>A0A2R6A8E0_9ARCH</name>
<dbReference type="PANTHER" id="PTHR43586:SF21">
    <property type="entry name" value="PYRIDOXAL PHOSPHATE (PLP)-DEPENDENT ASPARTATE AMINOTRANSFERASE SUPERFAMILY"/>
    <property type="match status" value="1"/>
</dbReference>
<gene>
    <name evidence="2" type="ORF">B9Q01_07425</name>
</gene>
<evidence type="ECO:0000259" key="1">
    <source>
        <dbReference type="Pfam" id="PF00266"/>
    </source>
</evidence>
<dbReference type="InterPro" id="IPR015422">
    <property type="entry name" value="PyrdxlP-dep_Trfase_small"/>
</dbReference>
<dbReference type="InterPro" id="IPR000192">
    <property type="entry name" value="Aminotrans_V_dom"/>
</dbReference>
<protein>
    <recommendedName>
        <fullName evidence="1">Aminotransferase class V domain-containing protein</fullName>
    </recommendedName>
</protein>
<proteinExistence type="predicted"/>
<dbReference type="Gene3D" id="3.90.1150.10">
    <property type="entry name" value="Aspartate Aminotransferase, domain 1"/>
    <property type="match status" value="1"/>
</dbReference>
<dbReference type="AlphaFoldDB" id="A0A2R6A8E0"/>
<sequence length="415" mass="46889">MIEPFLNEIRAKFSRCSKDAFGKPRIFLDNGAGSMVLEDVAKAEFETRLNFGAEHGAPAEESKTALEIIQKGREDVANLVNAQSRDSIVSGESATSLLFNLSYAIAKSLPKGGNVVISEYEHYANVSPWLELKERGYIDEVRFVKFDRESYELDVNHLSTLIDKNTKVVSLSGASNVLGCITPLEEASKIAHESGALFVVDAVHLIAHYPVDVQKIDCDFLVFSCYKLFGRFGSFMYGKPELLRALKPYKVEPAPEEIPWRWEHGNRDPALFACVSAVTRYYEWLGQKLSLDVPAYTQSRALIKKAQFAIKKYEEKLCKLFLEQASELKRLKLFGPADPSFVTRRVPTFSFVFEGIEPKTLVERLWKERSIFVREENFYSYALSVLGLKTVVRASAVHYNTQDELSTLISALKCF</sequence>
<organism evidence="2 3">
    <name type="scientific">Candidatus Marsarchaeota G1 archaeon OSP_D</name>
    <dbReference type="NCBI Taxonomy" id="1978155"/>
    <lineage>
        <taxon>Archaea</taxon>
        <taxon>Candidatus Marsarchaeota</taxon>
        <taxon>Candidatus Marsarchaeota group 1</taxon>
    </lineage>
</organism>
<evidence type="ECO:0000313" key="3">
    <source>
        <dbReference type="Proteomes" id="UP000240880"/>
    </source>
</evidence>
<accession>A0A2R6A8E0</accession>
<dbReference type="PANTHER" id="PTHR43586">
    <property type="entry name" value="CYSTEINE DESULFURASE"/>
    <property type="match status" value="1"/>
</dbReference>
<dbReference type="Gene3D" id="3.40.640.10">
    <property type="entry name" value="Type I PLP-dependent aspartate aminotransferase-like (Major domain)"/>
    <property type="match status" value="1"/>
</dbReference>